<comment type="caution">
    <text evidence="1">The sequence shown here is derived from an EMBL/GenBank/DDBJ whole genome shotgun (WGS) entry which is preliminary data.</text>
</comment>
<evidence type="ECO:0000313" key="2">
    <source>
        <dbReference type="Proteomes" id="UP001054945"/>
    </source>
</evidence>
<evidence type="ECO:0000313" key="1">
    <source>
        <dbReference type="EMBL" id="GIY97271.1"/>
    </source>
</evidence>
<organism evidence="1 2">
    <name type="scientific">Caerostris extrusa</name>
    <name type="common">Bark spider</name>
    <name type="synonym">Caerostris bankana</name>
    <dbReference type="NCBI Taxonomy" id="172846"/>
    <lineage>
        <taxon>Eukaryota</taxon>
        <taxon>Metazoa</taxon>
        <taxon>Ecdysozoa</taxon>
        <taxon>Arthropoda</taxon>
        <taxon>Chelicerata</taxon>
        <taxon>Arachnida</taxon>
        <taxon>Araneae</taxon>
        <taxon>Araneomorphae</taxon>
        <taxon>Entelegynae</taxon>
        <taxon>Araneoidea</taxon>
        <taxon>Araneidae</taxon>
        <taxon>Caerostris</taxon>
    </lineage>
</organism>
<keyword evidence="2" id="KW-1185">Reference proteome</keyword>
<name>A0AAV4XQF6_CAEEX</name>
<proteinExistence type="predicted"/>
<sequence length="91" mass="10535">MVRFPLKQKMRKGKGAIGLYGPEQPTMSRVKGPDVIEEEPVIEEECKTRQRQWKKSTVTVHGAYYCGFLKHYLHRAMSPIVFYDVVSNCKC</sequence>
<dbReference type="EMBL" id="BPLR01018144">
    <property type="protein sequence ID" value="GIY97271.1"/>
    <property type="molecule type" value="Genomic_DNA"/>
</dbReference>
<accession>A0AAV4XQF6</accession>
<protein>
    <submittedName>
        <fullName evidence="1">Uncharacterized protein</fullName>
    </submittedName>
</protein>
<dbReference type="AlphaFoldDB" id="A0AAV4XQF6"/>
<gene>
    <name evidence="1" type="ORF">CEXT_438721</name>
</gene>
<reference evidence="1 2" key="1">
    <citation type="submission" date="2021-06" db="EMBL/GenBank/DDBJ databases">
        <title>Caerostris extrusa draft genome.</title>
        <authorList>
            <person name="Kono N."/>
            <person name="Arakawa K."/>
        </authorList>
    </citation>
    <scope>NUCLEOTIDE SEQUENCE [LARGE SCALE GENOMIC DNA]</scope>
</reference>
<dbReference type="Proteomes" id="UP001054945">
    <property type="component" value="Unassembled WGS sequence"/>
</dbReference>